<dbReference type="OrthoDB" id="1289445at2759"/>
<sequence length="279" mass="30494">MADQQLIQKQDVIQQNPLESPPQYSTEPPDFSVLRLDPHSSPCANCGFSGAGAGNGNPLKRPSPTSTDSQQPKPKKLILDDSTTTTAYPLLRCTISGPPSLAPDSGSGLSISSNASPSAKTTPNSDSTTPRSAAALPPRPPPLRRSISAPIPIPSPEKSLSRTSSSNVFDQTDISKNLTKIRNCWKVINMWMEEFVGVEHESDDQTESLRSEEENGVVETTTYHSNDKEINPAKGTERELEESLSVERNGNYLNIHFKCQCEKGYHFLLVDGSCFYKLM</sequence>
<dbReference type="EMBL" id="KE346153">
    <property type="protein sequence ID" value="EXC27685.1"/>
    <property type="molecule type" value="Genomic_DNA"/>
</dbReference>
<gene>
    <name evidence="2" type="ORF">L484_009709</name>
</gene>
<evidence type="ECO:0000313" key="3">
    <source>
        <dbReference type="Proteomes" id="UP000030645"/>
    </source>
</evidence>
<feature type="region of interest" description="Disordered" evidence="1">
    <location>
        <begin position="99"/>
        <end position="166"/>
    </location>
</feature>
<proteinExistence type="predicted"/>
<feature type="compositionally biased region" description="Polar residues" evidence="1">
    <location>
        <begin position="16"/>
        <end position="26"/>
    </location>
</feature>
<accession>W9SUJ8</accession>
<evidence type="ECO:0000256" key="1">
    <source>
        <dbReference type="SAM" id="MobiDB-lite"/>
    </source>
</evidence>
<organism evidence="2 3">
    <name type="scientific">Morus notabilis</name>
    <dbReference type="NCBI Taxonomy" id="981085"/>
    <lineage>
        <taxon>Eukaryota</taxon>
        <taxon>Viridiplantae</taxon>
        <taxon>Streptophyta</taxon>
        <taxon>Embryophyta</taxon>
        <taxon>Tracheophyta</taxon>
        <taxon>Spermatophyta</taxon>
        <taxon>Magnoliopsida</taxon>
        <taxon>eudicotyledons</taxon>
        <taxon>Gunneridae</taxon>
        <taxon>Pentapetalae</taxon>
        <taxon>rosids</taxon>
        <taxon>fabids</taxon>
        <taxon>Rosales</taxon>
        <taxon>Moraceae</taxon>
        <taxon>Moreae</taxon>
        <taxon>Morus</taxon>
    </lineage>
</organism>
<dbReference type="AlphaFoldDB" id="W9SUJ8"/>
<dbReference type="KEGG" id="mnt:21393029"/>
<reference evidence="3" key="1">
    <citation type="submission" date="2013-01" db="EMBL/GenBank/DDBJ databases">
        <title>Draft Genome Sequence of a Mulberry Tree, Morus notabilis C.K. Schneid.</title>
        <authorList>
            <person name="He N."/>
            <person name="Zhao S."/>
        </authorList>
    </citation>
    <scope>NUCLEOTIDE SEQUENCE</scope>
</reference>
<evidence type="ECO:0000313" key="2">
    <source>
        <dbReference type="EMBL" id="EXC27685.1"/>
    </source>
</evidence>
<feature type="compositionally biased region" description="Polar residues" evidence="1">
    <location>
        <begin position="120"/>
        <end position="129"/>
    </location>
</feature>
<dbReference type="Proteomes" id="UP000030645">
    <property type="component" value="Unassembled WGS sequence"/>
</dbReference>
<feature type="compositionally biased region" description="Low complexity" evidence="1">
    <location>
        <begin position="105"/>
        <end position="119"/>
    </location>
</feature>
<name>W9SUJ8_9ROSA</name>
<protein>
    <submittedName>
        <fullName evidence="2">Uncharacterized protein</fullName>
    </submittedName>
</protein>
<feature type="region of interest" description="Disordered" evidence="1">
    <location>
        <begin position="1"/>
        <end position="82"/>
    </location>
</feature>
<feature type="compositionally biased region" description="Low complexity" evidence="1">
    <location>
        <begin position="1"/>
        <end position="15"/>
    </location>
</feature>
<keyword evidence="3" id="KW-1185">Reference proteome</keyword>
<feature type="compositionally biased region" description="Polar residues" evidence="1">
    <location>
        <begin position="63"/>
        <end position="72"/>
    </location>
</feature>